<feature type="domain" description="Phosphatidic acid phosphatase type 2/haloperoxidase" evidence="2">
    <location>
        <begin position="174"/>
        <end position="253"/>
    </location>
</feature>
<organism evidence="3 4">
    <name type="scientific">Rhodoferax saidenbachensis</name>
    <dbReference type="NCBI Taxonomy" id="1484693"/>
    <lineage>
        <taxon>Bacteria</taxon>
        <taxon>Pseudomonadati</taxon>
        <taxon>Pseudomonadota</taxon>
        <taxon>Betaproteobacteria</taxon>
        <taxon>Burkholderiales</taxon>
        <taxon>Comamonadaceae</taxon>
        <taxon>Rhodoferax</taxon>
    </lineage>
</organism>
<dbReference type="SUPFAM" id="SSF48317">
    <property type="entry name" value="Acid phosphatase/Vanadium-dependent haloperoxidase"/>
    <property type="match status" value="1"/>
</dbReference>
<dbReference type="InterPro" id="IPR036938">
    <property type="entry name" value="PAP2/HPO_sf"/>
</dbReference>
<name>A0ABU1ZKL6_9BURK</name>
<dbReference type="EMBL" id="JAVDXO010000002">
    <property type="protein sequence ID" value="MDR7306089.1"/>
    <property type="molecule type" value="Genomic_DNA"/>
</dbReference>
<protein>
    <recommendedName>
        <fullName evidence="2">Phosphatidic acid phosphatase type 2/haloperoxidase domain-containing protein</fullName>
    </recommendedName>
</protein>
<accession>A0ABU1ZKL6</accession>
<keyword evidence="1" id="KW-1133">Transmembrane helix</keyword>
<keyword evidence="4" id="KW-1185">Reference proteome</keyword>
<feature type="transmembrane region" description="Helical" evidence="1">
    <location>
        <begin position="101"/>
        <end position="125"/>
    </location>
</feature>
<feature type="transmembrane region" description="Helical" evidence="1">
    <location>
        <begin position="132"/>
        <end position="153"/>
    </location>
</feature>
<evidence type="ECO:0000313" key="4">
    <source>
        <dbReference type="Proteomes" id="UP001268089"/>
    </source>
</evidence>
<evidence type="ECO:0000313" key="3">
    <source>
        <dbReference type="EMBL" id="MDR7306089.1"/>
    </source>
</evidence>
<feature type="transmembrane region" description="Helical" evidence="1">
    <location>
        <begin position="178"/>
        <end position="201"/>
    </location>
</feature>
<reference evidence="3 4" key="1">
    <citation type="submission" date="2023-07" db="EMBL/GenBank/DDBJ databases">
        <title>Sorghum-associated microbial communities from plants grown in Nebraska, USA.</title>
        <authorList>
            <person name="Schachtman D."/>
        </authorList>
    </citation>
    <scope>NUCLEOTIDE SEQUENCE [LARGE SCALE GENOMIC DNA]</scope>
    <source>
        <strain evidence="3 4">BE308</strain>
    </source>
</reference>
<dbReference type="Gene3D" id="1.20.144.10">
    <property type="entry name" value="Phosphatidic acid phosphatase type 2/haloperoxidase"/>
    <property type="match status" value="1"/>
</dbReference>
<keyword evidence="1" id="KW-0812">Transmembrane</keyword>
<feature type="transmembrane region" description="Helical" evidence="1">
    <location>
        <begin position="213"/>
        <end position="229"/>
    </location>
</feature>
<dbReference type="Pfam" id="PF01569">
    <property type="entry name" value="PAP2"/>
    <property type="match status" value="1"/>
</dbReference>
<dbReference type="InterPro" id="IPR000326">
    <property type="entry name" value="PAP2/HPO"/>
</dbReference>
<keyword evidence="1" id="KW-0472">Membrane</keyword>
<evidence type="ECO:0000259" key="2">
    <source>
        <dbReference type="Pfam" id="PF01569"/>
    </source>
</evidence>
<feature type="transmembrane region" description="Helical" evidence="1">
    <location>
        <begin position="61"/>
        <end position="81"/>
    </location>
</feature>
<sequence length="266" mass="29762">MHWSMGAKVAHEGYLLAPGPQCVSLGILMQSKNPLNFHAALPADASGPLSVRWGAIFRHDFWFKFLGTSAFITLFFCAYIHLLKNPAFPVFIVPLTVVDDWIGFAPLALIPYLSLWLYCSLPVMLMPSRRRLLNFGAWVGAMCLLALAIFYWLPNAVPPSHIDWALYPGMAFLKGVDAAGNACPSLHVATAVYSSFWLYWLMRELRQGWHSQALQILWGVAIVYSTMATKQHVSLDALAGIVLGIVFAVFSRWFDCKQLSTRQLIL</sequence>
<feature type="transmembrane region" description="Helical" evidence="1">
    <location>
        <begin position="235"/>
        <end position="254"/>
    </location>
</feature>
<proteinExistence type="predicted"/>
<evidence type="ECO:0000256" key="1">
    <source>
        <dbReference type="SAM" id="Phobius"/>
    </source>
</evidence>
<comment type="caution">
    <text evidence="3">The sequence shown here is derived from an EMBL/GenBank/DDBJ whole genome shotgun (WGS) entry which is preliminary data.</text>
</comment>
<gene>
    <name evidence="3" type="ORF">J2X15_001367</name>
</gene>
<dbReference type="Proteomes" id="UP001268089">
    <property type="component" value="Unassembled WGS sequence"/>
</dbReference>
<dbReference type="RefSeq" id="WP_310340685.1">
    <property type="nucleotide sequence ID" value="NZ_JAVDXO010000002.1"/>
</dbReference>